<dbReference type="Gene3D" id="2.160.10.10">
    <property type="entry name" value="Hexapeptide repeat proteins"/>
    <property type="match status" value="1"/>
</dbReference>
<evidence type="ECO:0000313" key="4">
    <source>
        <dbReference type="EMBL" id="GHC12269.1"/>
    </source>
</evidence>
<evidence type="ECO:0000259" key="3">
    <source>
        <dbReference type="Pfam" id="PF25087"/>
    </source>
</evidence>
<dbReference type="Proteomes" id="UP000642829">
    <property type="component" value="Unassembled WGS sequence"/>
</dbReference>
<name>A0A8J3GEV6_9BACT</name>
<keyword evidence="5" id="KW-1185">Reference proteome</keyword>
<dbReference type="InterPro" id="IPR050065">
    <property type="entry name" value="GlmU-like"/>
</dbReference>
<dbReference type="AlphaFoldDB" id="A0A8J3GEV6"/>
<reference evidence="4" key="1">
    <citation type="journal article" date="2014" name="Int. J. Syst. Evol. Microbiol.">
        <title>Complete genome sequence of Corynebacterium casei LMG S-19264T (=DSM 44701T), isolated from a smear-ripened cheese.</title>
        <authorList>
            <consortium name="US DOE Joint Genome Institute (JGI-PGF)"/>
            <person name="Walter F."/>
            <person name="Albersmeier A."/>
            <person name="Kalinowski J."/>
            <person name="Ruckert C."/>
        </authorList>
    </citation>
    <scope>NUCLEOTIDE SEQUENCE</scope>
    <source>
        <strain evidence="4">KCTC 12870</strain>
    </source>
</reference>
<dbReference type="CDD" id="cd05636">
    <property type="entry name" value="LbH_G1P_TT_C_like"/>
    <property type="match status" value="1"/>
</dbReference>
<comment type="caution">
    <text evidence="4">The sequence shown here is derived from an EMBL/GenBank/DDBJ whole genome shotgun (WGS) entry which is preliminary data.</text>
</comment>
<dbReference type="GO" id="GO:0016779">
    <property type="term" value="F:nucleotidyltransferase activity"/>
    <property type="evidence" value="ECO:0007669"/>
    <property type="project" value="UniProtKB-ARBA"/>
</dbReference>
<accession>A0A8J3GEV6</accession>
<dbReference type="PANTHER" id="PTHR43584">
    <property type="entry name" value="NUCLEOTIDYL TRANSFERASE"/>
    <property type="match status" value="1"/>
</dbReference>
<keyword evidence="1" id="KW-0808">Transferase</keyword>
<sequence>MNELFQNAFMIASDLLTFPESLAVFADYFPLDGTPWSWIPQIEPALASFDWLRAQGHAAIPKGIHVKGKVYIHPSVKLPPMAVIEGPTWIGAGTEIRPNAYIRGRVIIGQNCVVGNACELKNSLLLDGAQVPHFNYVGDSILGEGAHLGAGVILANLRLDQANVPVRLPTGSMDSGLRKFGAIFGDHAEAGCNAVLQPGTVLGRKAVVMPSMPFGGYLPEGKMVYTKTETRIIDRRF</sequence>
<dbReference type="GO" id="GO:0016746">
    <property type="term" value="F:acyltransferase activity"/>
    <property type="evidence" value="ECO:0007669"/>
    <property type="project" value="UniProtKB-KW"/>
</dbReference>
<dbReference type="InterPro" id="IPR056729">
    <property type="entry name" value="GMPPB_C"/>
</dbReference>
<dbReference type="Pfam" id="PF25087">
    <property type="entry name" value="GMPPB_C"/>
    <property type="match status" value="1"/>
</dbReference>
<protein>
    <submittedName>
        <fullName evidence="4">Glucose-1-phosphate thymidylyltransferase</fullName>
    </submittedName>
</protein>
<dbReference type="EMBL" id="BMXG01000028">
    <property type="protein sequence ID" value="GHC12269.1"/>
    <property type="molecule type" value="Genomic_DNA"/>
</dbReference>
<organism evidence="4 5">
    <name type="scientific">Cerasicoccus arenae</name>
    <dbReference type="NCBI Taxonomy" id="424488"/>
    <lineage>
        <taxon>Bacteria</taxon>
        <taxon>Pseudomonadati</taxon>
        <taxon>Verrucomicrobiota</taxon>
        <taxon>Opitutia</taxon>
        <taxon>Puniceicoccales</taxon>
        <taxon>Cerasicoccaceae</taxon>
        <taxon>Cerasicoccus</taxon>
    </lineage>
</organism>
<dbReference type="SUPFAM" id="SSF51161">
    <property type="entry name" value="Trimeric LpxA-like enzymes"/>
    <property type="match status" value="1"/>
</dbReference>
<proteinExistence type="predicted"/>
<keyword evidence="2" id="KW-0012">Acyltransferase</keyword>
<dbReference type="InterPro" id="IPR011004">
    <property type="entry name" value="Trimer_LpxA-like_sf"/>
</dbReference>
<feature type="domain" description="Mannose-1-phosphate guanyltransferase C-terminal" evidence="3">
    <location>
        <begin position="84"/>
        <end position="207"/>
    </location>
</feature>
<evidence type="ECO:0000256" key="2">
    <source>
        <dbReference type="ARBA" id="ARBA00023315"/>
    </source>
</evidence>
<evidence type="ECO:0000313" key="5">
    <source>
        <dbReference type="Proteomes" id="UP000642829"/>
    </source>
</evidence>
<gene>
    <name evidence="4" type="ORF">GCM10007047_32030</name>
</gene>
<reference evidence="4" key="2">
    <citation type="submission" date="2020-09" db="EMBL/GenBank/DDBJ databases">
        <authorList>
            <person name="Sun Q."/>
            <person name="Kim S."/>
        </authorList>
    </citation>
    <scope>NUCLEOTIDE SEQUENCE</scope>
    <source>
        <strain evidence="4">KCTC 12870</strain>
    </source>
</reference>
<evidence type="ECO:0000256" key="1">
    <source>
        <dbReference type="ARBA" id="ARBA00022679"/>
    </source>
</evidence>
<dbReference type="PANTHER" id="PTHR43584:SF8">
    <property type="entry name" value="N-ACETYLMURAMATE ALPHA-1-PHOSPHATE URIDYLYLTRANSFERASE"/>
    <property type="match status" value="1"/>
</dbReference>